<evidence type="ECO:0000256" key="4">
    <source>
        <dbReference type="ARBA" id="ARBA00022692"/>
    </source>
</evidence>
<gene>
    <name evidence="10" type="ORF">GIY09_07590</name>
    <name evidence="9" type="ORF">GIY11_08215</name>
</gene>
<dbReference type="PANTHER" id="PTHR30193">
    <property type="entry name" value="ABC TRANSPORTER PERMEASE PROTEIN"/>
    <property type="match status" value="1"/>
</dbReference>
<feature type="transmembrane region" description="Helical" evidence="7">
    <location>
        <begin position="12"/>
        <end position="33"/>
    </location>
</feature>
<evidence type="ECO:0000313" key="11">
    <source>
        <dbReference type="Proteomes" id="UP000430975"/>
    </source>
</evidence>
<dbReference type="InterPro" id="IPR051393">
    <property type="entry name" value="ABC_transporter_permease"/>
</dbReference>
<dbReference type="AlphaFoldDB" id="A0A6I2GD30"/>
<reference evidence="11 12" key="1">
    <citation type="submission" date="2019-11" db="EMBL/GenBank/DDBJ databases">
        <title>Characterisation of Fundicoccus ignavus gen. nov. sp. nov., a novel genus of the family Aerococcaceae isolated from bulk tank milk.</title>
        <authorList>
            <person name="Siebert A."/>
            <person name="Huptas C."/>
            <person name="Wenning M."/>
            <person name="Scherer S."/>
            <person name="Doll E.V."/>
        </authorList>
    </citation>
    <scope>NUCLEOTIDE SEQUENCE [LARGE SCALE GENOMIC DNA]</scope>
    <source>
        <strain evidence="9 12">DSM 109653</strain>
        <strain evidence="10 11">WS4759</strain>
    </source>
</reference>
<evidence type="ECO:0000313" key="12">
    <source>
        <dbReference type="Proteomes" id="UP000469870"/>
    </source>
</evidence>
<dbReference type="Proteomes" id="UP000469870">
    <property type="component" value="Unassembled WGS sequence"/>
</dbReference>
<dbReference type="EMBL" id="WJQS01000006">
    <property type="protein sequence ID" value="MRI85727.1"/>
    <property type="molecule type" value="Genomic_DNA"/>
</dbReference>
<evidence type="ECO:0000313" key="10">
    <source>
        <dbReference type="EMBL" id="MRI85727.1"/>
    </source>
</evidence>
<comment type="similarity">
    <text evidence="7">Belongs to the binding-protein-dependent transport system permease family.</text>
</comment>
<dbReference type="Pfam" id="PF00528">
    <property type="entry name" value="BPD_transp_1"/>
    <property type="match status" value="1"/>
</dbReference>
<name>A0A6I2GD30_9LACT</name>
<evidence type="ECO:0000256" key="6">
    <source>
        <dbReference type="ARBA" id="ARBA00023136"/>
    </source>
</evidence>
<dbReference type="RefSeq" id="WP_153862171.1">
    <property type="nucleotide sequence ID" value="NZ_WJQR01000007.1"/>
</dbReference>
<dbReference type="GO" id="GO:0055085">
    <property type="term" value="P:transmembrane transport"/>
    <property type="evidence" value="ECO:0007669"/>
    <property type="project" value="InterPro"/>
</dbReference>
<keyword evidence="6 7" id="KW-0472">Membrane</keyword>
<keyword evidence="11" id="KW-1185">Reference proteome</keyword>
<feature type="transmembrane region" description="Helical" evidence="7">
    <location>
        <begin position="268"/>
        <end position="288"/>
    </location>
</feature>
<proteinExistence type="inferred from homology"/>
<evidence type="ECO:0000256" key="1">
    <source>
        <dbReference type="ARBA" id="ARBA00004651"/>
    </source>
</evidence>
<dbReference type="Proteomes" id="UP000430975">
    <property type="component" value="Unassembled WGS sequence"/>
</dbReference>
<feature type="transmembrane region" description="Helical" evidence="7">
    <location>
        <begin position="159"/>
        <end position="183"/>
    </location>
</feature>
<dbReference type="InterPro" id="IPR000515">
    <property type="entry name" value="MetI-like"/>
</dbReference>
<feature type="domain" description="ABC transmembrane type-1" evidence="8">
    <location>
        <begin position="72"/>
        <end position="286"/>
    </location>
</feature>
<keyword evidence="2 7" id="KW-0813">Transport</keyword>
<evidence type="ECO:0000256" key="2">
    <source>
        <dbReference type="ARBA" id="ARBA00022448"/>
    </source>
</evidence>
<evidence type="ECO:0000259" key="8">
    <source>
        <dbReference type="PROSITE" id="PS50928"/>
    </source>
</evidence>
<dbReference type="Gene3D" id="1.10.3720.10">
    <property type="entry name" value="MetI-like"/>
    <property type="match status" value="1"/>
</dbReference>
<keyword evidence="4 7" id="KW-0812">Transmembrane</keyword>
<comment type="caution">
    <text evidence="10">The sequence shown here is derived from an EMBL/GenBank/DDBJ whole genome shotgun (WGS) entry which is preliminary data.</text>
</comment>
<organism evidence="10 11">
    <name type="scientific">Fundicoccus ignavus</name>
    <dbReference type="NCBI Taxonomy" id="2664442"/>
    <lineage>
        <taxon>Bacteria</taxon>
        <taxon>Bacillati</taxon>
        <taxon>Bacillota</taxon>
        <taxon>Bacilli</taxon>
        <taxon>Lactobacillales</taxon>
        <taxon>Aerococcaceae</taxon>
        <taxon>Fundicoccus</taxon>
    </lineage>
</organism>
<dbReference type="CDD" id="cd06261">
    <property type="entry name" value="TM_PBP2"/>
    <property type="match status" value="1"/>
</dbReference>
<dbReference type="PANTHER" id="PTHR30193:SF37">
    <property type="entry name" value="INNER MEMBRANE ABC TRANSPORTER PERMEASE PROTEIN YCJO"/>
    <property type="match status" value="1"/>
</dbReference>
<feature type="transmembrane region" description="Helical" evidence="7">
    <location>
        <begin position="76"/>
        <end position="97"/>
    </location>
</feature>
<dbReference type="EMBL" id="WJQR01000007">
    <property type="protein sequence ID" value="MRI81987.1"/>
    <property type="molecule type" value="Genomic_DNA"/>
</dbReference>
<feature type="transmembrane region" description="Helical" evidence="7">
    <location>
        <begin position="109"/>
        <end position="130"/>
    </location>
</feature>
<evidence type="ECO:0000313" key="9">
    <source>
        <dbReference type="EMBL" id="MRI81987.1"/>
    </source>
</evidence>
<keyword evidence="3" id="KW-1003">Cell membrane</keyword>
<dbReference type="GO" id="GO:0005886">
    <property type="term" value="C:plasma membrane"/>
    <property type="evidence" value="ECO:0007669"/>
    <property type="project" value="UniProtKB-SubCell"/>
</dbReference>
<evidence type="ECO:0000256" key="7">
    <source>
        <dbReference type="RuleBase" id="RU363032"/>
    </source>
</evidence>
<dbReference type="PROSITE" id="PS50928">
    <property type="entry name" value="ABC_TM1"/>
    <property type="match status" value="1"/>
</dbReference>
<keyword evidence="5 7" id="KW-1133">Transmembrane helix</keyword>
<protein>
    <submittedName>
        <fullName evidence="10">ABC transporter permease subunit</fullName>
    </submittedName>
</protein>
<comment type="subcellular location">
    <subcellularLocation>
        <location evidence="1 7">Cell membrane</location>
        <topology evidence="1 7">Multi-pass membrane protein</topology>
    </subcellularLocation>
</comment>
<sequence>MNKKPTIKSTLQALLYLAPMLFFVGVFTIFPIIKSFDMSFYQNYNMLTGNIDGRGLDNYIEIFNDPDFYTALKNTGIFIIGVVPASITISLLIALMLNQIPFLKSFFRTVYFLPFVTSTVAVSVVWSWLYHSRYGLINYILGLVGIDAINWLNDPKMALPAVIIMAIWKGLGFNILLVMVGLGNISEDYYKAAKVDGANAWNRFWNITVPLLRPTLFLLSIVGIINGSKVFDEVYSLFNGRPGPAGSATTLVYYLFQKFYVQFDYGVAAASGIVLFGIVLIITIIQYAGNSYFEKRGG</sequence>
<feature type="transmembrane region" description="Helical" evidence="7">
    <location>
        <begin position="203"/>
        <end position="225"/>
    </location>
</feature>
<dbReference type="InterPro" id="IPR035906">
    <property type="entry name" value="MetI-like_sf"/>
</dbReference>
<evidence type="ECO:0000256" key="5">
    <source>
        <dbReference type="ARBA" id="ARBA00022989"/>
    </source>
</evidence>
<dbReference type="SUPFAM" id="SSF161098">
    <property type="entry name" value="MetI-like"/>
    <property type="match status" value="1"/>
</dbReference>
<accession>A0A6I2GD30</accession>
<evidence type="ECO:0000256" key="3">
    <source>
        <dbReference type="ARBA" id="ARBA00022475"/>
    </source>
</evidence>